<proteinExistence type="inferred from homology"/>
<dbReference type="Gene3D" id="3.30.450.90">
    <property type="match status" value="1"/>
</dbReference>
<dbReference type="GO" id="GO:0005524">
    <property type="term" value="F:ATP binding"/>
    <property type="evidence" value="ECO:0007669"/>
    <property type="project" value="UniProtKB-KW"/>
</dbReference>
<dbReference type="RefSeq" id="WP_069118757.1">
    <property type="nucleotide sequence ID" value="NZ_CBCPIX010000001.1"/>
</dbReference>
<reference evidence="5 6" key="1">
    <citation type="submission" date="2017-09" db="EMBL/GenBank/DDBJ databases">
        <title>Complete Genome Sequences of Two Strains of the Meat Spoilage Bacterium Brochothrix thermosphacta Isolated from Ground Chicken.</title>
        <authorList>
            <person name="Paoli G.C."/>
            <person name="Wijey C."/>
            <person name="Chen C.-Y."/>
            <person name="Nguyen L."/>
            <person name="Yan X."/>
            <person name="Irwin P.L."/>
        </authorList>
    </citation>
    <scope>NUCLEOTIDE SEQUENCE [LARGE SCALE GENOMIC DNA]</scope>
    <source>
        <strain evidence="5 6">BI</strain>
    </source>
</reference>
<dbReference type="CDD" id="cd01129">
    <property type="entry name" value="PulE-GspE-like"/>
    <property type="match status" value="1"/>
</dbReference>
<evidence type="ECO:0000313" key="5">
    <source>
        <dbReference type="EMBL" id="ATF25210.1"/>
    </source>
</evidence>
<dbReference type="GO" id="GO:0016887">
    <property type="term" value="F:ATP hydrolysis activity"/>
    <property type="evidence" value="ECO:0007669"/>
    <property type="project" value="TreeGrafter"/>
</dbReference>
<dbReference type="PROSITE" id="PS00662">
    <property type="entry name" value="T2SP_E"/>
    <property type="match status" value="1"/>
</dbReference>
<evidence type="ECO:0000256" key="2">
    <source>
        <dbReference type="ARBA" id="ARBA00022741"/>
    </source>
</evidence>
<organism evidence="5 6">
    <name type="scientific">Brochothrix thermosphacta</name>
    <name type="common">Microbacterium thermosphactum</name>
    <dbReference type="NCBI Taxonomy" id="2756"/>
    <lineage>
        <taxon>Bacteria</taxon>
        <taxon>Bacillati</taxon>
        <taxon>Bacillota</taxon>
        <taxon>Bacilli</taxon>
        <taxon>Bacillales</taxon>
        <taxon>Listeriaceae</taxon>
        <taxon>Brochothrix</taxon>
    </lineage>
</organism>
<gene>
    <name evidence="5" type="ORF">CNY62_01750</name>
</gene>
<evidence type="ECO:0000313" key="6">
    <source>
        <dbReference type="Proteomes" id="UP000243591"/>
    </source>
</evidence>
<accession>A0A1D2LBJ3</accession>
<name>A0A1D2LBJ3_BROTH</name>
<keyword evidence="3" id="KW-0067">ATP-binding</keyword>
<sequence length="320" mass="35831">MALKNKYSDIHFTPKTTHYALYFRSNGTLSFLQKLPLEISERCITFLKYNSGLDIGEQQLPQSGRYEWPELTGVSIRISVIPNYRSLPSLVLRCVSPVHQLPLALFQYQEAKLKDLIAQKSGLLLFSGAVGSGKTATIYSLLEYISQKPYKNILTIEDPVEIPSPFLTQFQINQTAGFSFDVALRATLRHDPDILMIGEIRDSETAKMALRMALTGHLVVATIHSSHSLGVLYRLKNLGLPPTDLKQALLAIISQKFVPIQHHLVQRALIYEILTKPGLTSEILSDRLTFNALYQKGVLYGFIPKTTDKKIPSAFSPTAE</sequence>
<dbReference type="OrthoDB" id="9808272at2"/>
<keyword evidence="6" id="KW-1185">Reference proteome</keyword>
<dbReference type="SUPFAM" id="SSF52540">
    <property type="entry name" value="P-loop containing nucleoside triphosphate hydrolases"/>
    <property type="match status" value="1"/>
</dbReference>
<dbReference type="PANTHER" id="PTHR30258:SF2">
    <property type="entry name" value="COMG OPERON PROTEIN 1"/>
    <property type="match status" value="1"/>
</dbReference>
<dbReference type="InterPro" id="IPR001482">
    <property type="entry name" value="T2SS/T4SS_dom"/>
</dbReference>
<evidence type="ECO:0000256" key="3">
    <source>
        <dbReference type="ARBA" id="ARBA00022840"/>
    </source>
</evidence>
<evidence type="ECO:0000259" key="4">
    <source>
        <dbReference type="PROSITE" id="PS00662"/>
    </source>
</evidence>
<dbReference type="Pfam" id="PF00437">
    <property type="entry name" value="T2SSE"/>
    <property type="match status" value="1"/>
</dbReference>
<dbReference type="PANTHER" id="PTHR30258">
    <property type="entry name" value="TYPE II SECRETION SYSTEM PROTEIN GSPE-RELATED"/>
    <property type="match status" value="1"/>
</dbReference>
<dbReference type="Gene3D" id="3.40.50.300">
    <property type="entry name" value="P-loop containing nucleotide triphosphate hydrolases"/>
    <property type="match status" value="1"/>
</dbReference>
<dbReference type="STRING" id="2756.BFR44_01825"/>
<dbReference type="KEGG" id="bths:CNY62_01750"/>
<protein>
    <submittedName>
        <fullName evidence="5">General secretion pathway protein GspE</fullName>
    </submittedName>
</protein>
<keyword evidence="2" id="KW-0547">Nucleotide-binding</keyword>
<dbReference type="GO" id="GO:0005886">
    <property type="term" value="C:plasma membrane"/>
    <property type="evidence" value="ECO:0007669"/>
    <property type="project" value="TreeGrafter"/>
</dbReference>
<dbReference type="Proteomes" id="UP000243591">
    <property type="component" value="Chromosome"/>
</dbReference>
<dbReference type="EMBL" id="CP023483">
    <property type="protein sequence ID" value="ATF25210.1"/>
    <property type="molecule type" value="Genomic_DNA"/>
</dbReference>
<dbReference type="InterPro" id="IPR027417">
    <property type="entry name" value="P-loop_NTPase"/>
</dbReference>
<dbReference type="AlphaFoldDB" id="A0A1D2LBJ3"/>
<feature type="domain" description="Bacterial type II secretion system protein E" evidence="4">
    <location>
        <begin position="188"/>
        <end position="202"/>
    </location>
</feature>
<comment type="similarity">
    <text evidence="1">Belongs to the GSP E family.</text>
</comment>
<evidence type="ECO:0000256" key="1">
    <source>
        <dbReference type="ARBA" id="ARBA00006611"/>
    </source>
</evidence>